<feature type="region of interest" description="Disordered" evidence="1">
    <location>
        <begin position="156"/>
        <end position="184"/>
    </location>
</feature>
<feature type="compositionally biased region" description="Polar residues" evidence="1">
    <location>
        <begin position="79"/>
        <end position="95"/>
    </location>
</feature>
<feature type="domain" description="WW" evidence="2">
    <location>
        <begin position="177"/>
        <end position="212"/>
    </location>
</feature>
<protein>
    <recommendedName>
        <fullName evidence="2">WW domain-containing protein</fullName>
    </recommendedName>
</protein>
<feature type="compositionally biased region" description="Low complexity" evidence="1">
    <location>
        <begin position="781"/>
        <end position="793"/>
    </location>
</feature>
<evidence type="ECO:0000313" key="3">
    <source>
        <dbReference type="EMBL" id="PFH47716.1"/>
    </source>
</evidence>
<feature type="compositionally biased region" description="Basic and acidic residues" evidence="1">
    <location>
        <begin position="1134"/>
        <end position="1157"/>
    </location>
</feature>
<feature type="compositionally biased region" description="Basic and acidic residues" evidence="1">
    <location>
        <begin position="354"/>
        <end position="376"/>
    </location>
</feature>
<feature type="compositionally biased region" description="Basic and acidic residues" evidence="1">
    <location>
        <begin position="1333"/>
        <end position="1354"/>
    </location>
</feature>
<feature type="region of interest" description="Disordered" evidence="1">
    <location>
        <begin position="1"/>
        <end position="130"/>
    </location>
</feature>
<feature type="region of interest" description="Disordered" evidence="1">
    <location>
        <begin position="583"/>
        <end position="1389"/>
    </location>
</feature>
<dbReference type="Gene3D" id="2.20.70.10">
    <property type="match status" value="1"/>
</dbReference>
<feature type="compositionally biased region" description="Polar residues" evidence="1">
    <location>
        <begin position="691"/>
        <end position="705"/>
    </location>
</feature>
<evidence type="ECO:0000313" key="4">
    <source>
        <dbReference type="Proteomes" id="UP000242287"/>
    </source>
</evidence>
<sequence>MDEDTEVLDWGNEEDELTQDSHWKSSFQEADADDAVSLGEDEDDQPYYAQQVHEDIHGSTLSSNSGRDLDYDTVDRFGSNISRGISVDGSSQSQQERGDTNEGASNSRHFSPNESPGRSRPFLQPRLTHALPPKPIAASLPYISPSHPSIVEATAMSVRSREHKKNGQVGRASTGDDQLPPNWEIRYPRNGGREYYYYNVVTHQSTWTRPVSNIDSPLPESRGSKPRRRRGSSVSAGDRVLQSISLDSDHFNSQSVRSSRPPPPADPDKQSQHTSSMEPSALSYADRHYRPAENTDNRRNDRFSEAPDSKHVESELTPPGSPHHLERSVSPVSNLQLQPSDYRDRGSRQAHGPSHFDYDTDLKEETPDLSRDRDISGLDASAPPLTTARAPVDTGGDTNRESRYHQFSSGPIVVSTGDAREDRDRISLSRSQSSRGRGRKHDSPQSVAGRQQDQSQSLSTSRPRSPLPHRDREWIPAQREQEPIQQAISAATTSTKPEPTSQGGAPSLVPRQRDKPSRFDQPLVPPPPPVLSGTAPALPVVNERPLSRPREHDVYIPDNSKGNYQRPLNRDFNRERDELTMLTMSHQQIPVDRNDSIRPSYPNDRSYHDSHRAERPRAASITEFEDSVIASDQPGPSSRRKRLPLPPQSASFREGSGRRDTELLKPQPQPPPVRPPPPASPSFPSGPKDYQYSSNISSNMGNPGSASFAPRQVPPHVHVRGDPDIARRRHSTSFNGPQHPGTMVRDRPRNEKRVGHPSGYSQLQLPLAVDSHMDVDVNNHSPTSSRTTPSSSRNWRDKEKDDGPWGFKPPGNRPPIPEVGIGPSQVSSEDLPPIHPSAAEARRDGARTGPPESPLLQPNNSRFENRFDHEGRNEPAWSQRAIYDGPDRHVPRREPRGRPNEYARSGGPLPKVTGPNSVPIGSRRLLPNSVGGDSALPMQDGRYHPPPPQSQLSDGGLVPESPRNSKPRLPLPPGKESYERPTHSPVVDTYRPDPPEIPSHNQNRRREGPPSYHPENPEPGASVAKNLPRDKPPFQRERSRFDQPLQDSAPRIWVEAKRDPPSARAVYPPPGDERQSATPPPLSRESSTTSPVWQSSESSSQFAPRQPNQSRPPPPLRRRSRGPQDHPPPANEAMRSEPLRRPEPDVRSNGQHERYPETPKAAIYPPPNAHPEMQSPPVRRQTRPERPRQDVAPASHPLSERRSRWGEPLPVQEPVPPVTLPARPEEQERKPGTVDRYEPHYTDGGVDKTKQIARGPPPHVAKPELRIRGQSNFANDSPPGEEQHRDREYDINRPPYPPNSRRLLDRLSFDAPENIAPPQPLPPPPGEHVPQSLRDRVQIPEKRDRNEFVNREYVMDTSYDADDGGPLEPATKRARKRAGRPRRGRRGGA</sequence>
<feature type="compositionally biased region" description="Polar residues" evidence="1">
    <location>
        <begin position="102"/>
        <end position="116"/>
    </location>
</feature>
<dbReference type="CDD" id="cd00201">
    <property type="entry name" value="WW"/>
    <property type="match status" value="1"/>
</dbReference>
<feature type="compositionally biased region" description="Basic and acidic residues" evidence="1">
    <location>
        <begin position="605"/>
        <end position="617"/>
    </location>
</feature>
<dbReference type="Proteomes" id="UP000242287">
    <property type="component" value="Unassembled WGS sequence"/>
</dbReference>
<feature type="compositionally biased region" description="Pro residues" evidence="1">
    <location>
        <begin position="1315"/>
        <end position="1327"/>
    </location>
</feature>
<dbReference type="EMBL" id="KZ302096">
    <property type="protein sequence ID" value="PFH47716.1"/>
    <property type="molecule type" value="Genomic_DNA"/>
</dbReference>
<reference evidence="3 4" key="1">
    <citation type="submission" date="2014-02" db="EMBL/GenBank/DDBJ databases">
        <title>Transposable element dynamics among asymbiotic and ectomycorrhizal Amanita fungi.</title>
        <authorList>
            <consortium name="DOE Joint Genome Institute"/>
            <person name="Hess J."/>
            <person name="Skrede I."/>
            <person name="Wolfe B."/>
            <person name="LaButti K."/>
            <person name="Ohm R.A."/>
            <person name="Grigoriev I.V."/>
            <person name="Pringle A."/>
        </authorList>
    </citation>
    <scope>NUCLEOTIDE SEQUENCE [LARGE SCALE GENOMIC DNA]</scope>
    <source>
        <strain evidence="3 4">SKay4041</strain>
    </source>
</reference>
<feature type="region of interest" description="Disordered" evidence="1">
    <location>
        <begin position="491"/>
        <end position="571"/>
    </location>
</feature>
<dbReference type="SMART" id="SM00456">
    <property type="entry name" value="WW"/>
    <property type="match status" value="1"/>
</dbReference>
<dbReference type="STRING" id="703135.A0A2A9NIX9"/>
<evidence type="ECO:0000259" key="2">
    <source>
        <dbReference type="PROSITE" id="PS50020"/>
    </source>
</evidence>
<feature type="compositionally biased region" description="Basic and acidic residues" evidence="1">
    <location>
        <begin position="744"/>
        <end position="754"/>
    </location>
</feature>
<dbReference type="InterPro" id="IPR001202">
    <property type="entry name" value="WW_dom"/>
</dbReference>
<name>A0A2A9NIX9_9AGAR</name>
<feature type="compositionally biased region" description="Low complexity" evidence="1">
    <location>
        <begin position="454"/>
        <end position="464"/>
    </location>
</feature>
<dbReference type="SUPFAM" id="SSF51045">
    <property type="entry name" value="WW domain"/>
    <property type="match status" value="1"/>
</dbReference>
<feature type="compositionally biased region" description="Basic and acidic residues" evidence="1">
    <location>
        <begin position="1223"/>
        <end position="1250"/>
    </location>
</feature>
<organism evidence="3 4">
    <name type="scientific">Amanita thiersii Skay4041</name>
    <dbReference type="NCBI Taxonomy" id="703135"/>
    <lineage>
        <taxon>Eukaryota</taxon>
        <taxon>Fungi</taxon>
        <taxon>Dikarya</taxon>
        <taxon>Basidiomycota</taxon>
        <taxon>Agaricomycotina</taxon>
        <taxon>Agaricomycetes</taxon>
        <taxon>Agaricomycetidae</taxon>
        <taxon>Agaricales</taxon>
        <taxon>Pluteineae</taxon>
        <taxon>Amanitaceae</taxon>
        <taxon>Amanita</taxon>
    </lineage>
</organism>
<feature type="compositionally biased region" description="Acidic residues" evidence="1">
    <location>
        <begin position="1"/>
        <end position="18"/>
    </location>
</feature>
<feature type="compositionally biased region" description="Low complexity" evidence="1">
    <location>
        <begin position="1085"/>
        <end position="1109"/>
    </location>
</feature>
<dbReference type="PROSITE" id="PS50020">
    <property type="entry name" value="WW_DOMAIN_2"/>
    <property type="match status" value="1"/>
</dbReference>
<feature type="compositionally biased region" description="Basic and acidic residues" evidence="1">
    <location>
        <begin position="1281"/>
        <end position="1291"/>
    </location>
</feature>
<accession>A0A2A9NIX9</accession>
<feature type="compositionally biased region" description="Basic residues" evidence="1">
    <location>
        <begin position="1372"/>
        <end position="1389"/>
    </location>
</feature>
<dbReference type="OrthoDB" id="548295at2759"/>
<feature type="compositionally biased region" description="Polar residues" evidence="1">
    <location>
        <begin position="444"/>
        <end position="453"/>
    </location>
</feature>
<feature type="compositionally biased region" description="Acidic residues" evidence="1">
    <location>
        <begin position="30"/>
        <end position="45"/>
    </location>
</feature>
<feature type="compositionally biased region" description="Polar residues" evidence="1">
    <location>
        <begin position="330"/>
        <end position="339"/>
    </location>
</feature>
<gene>
    <name evidence="3" type="ORF">AMATHDRAFT_6488</name>
</gene>
<feature type="compositionally biased region" description="Basic and acidic residues" evidence="1">
    <location>
        <begin position="863"/>
        <end position="873"/>
    </location>
</feature>
<feature type="compositionally biased region" description="Basic and acidic residues" evidence="1">
    <location>
        <begin position="794"/>
        <end position="803"/>
    </location>
</feature>
<dbReference type="InterPro" id="IPR036020">
    <property type="entry name" value="WW_dom_sf"/>
</dbReference>
<feature type="compositionally biased region" description="Pro residues" evidence="1">
    <location>
        <begin position="667"/>
        <end position="681"/>
    </location>
</feature>
<keyword evidence="4" id="KW-1185">Reference proteome</keyword>
<feature type="compositionally biased region" description="Basic and acidic residues" evidence="1">
    <location>
        <begin position="418"/>
        <end position="427"/>
    </location>
</feature>
<feature type="compositionally biased region" description="Basic and acidic residues" evidence="1">
    <location>
        <begin position="1027"/>
        <end position="1041"/>
    </location>
</feature>
<evidence type="ECO:0000256" key="1">
    <source>
        <dbReference type="SAM" id="MobiDB-lite"/>
    </source>
</evidence>
<feature type="compositionally biased region" description="Basic and acidic residues" evidence="1">
    <location>
        <begin position="285"/>
        <end position="314"/>
    </location>
</feature>
<feature type="region of interest" description="Disordered" evidence="1">
    <location>
        <begin position="209"/>
        <end position="470"/>
    </location>
</feature>
<proteinExistence type="predicted"/>
<feature type="compositionally biased region" description="Basic and acidic residues" evidence="1">
    <location>
        <begin position="885"/>
        <end position="901"/>
    </location>
</feature>
<feature type="compositionally biased region" description="Polar residues" evidence="1">
    <location>
        <begin position="491"/>
        <end position="504"/>
    </location>
</feature>
<feature type="compositionally biased region" description="Basic and acidic residues" evidence="1">
    <location>
        <begin position="545"/>
        <end position="555"/>
    </location>
</feature>